<dbReference type="EMBL" id="BSFQ01000003">
    <property type="protein sequence ID" value="GLL09753.1"/>
    <property type="molecule type" value="Genomic_DNA"/>
</dbReference>
<sequence length="365" mass="38279">MPDTISAEAMAESTAETLGALLRKPDVRDAVVHHGSSDQVWTTVVAAGWGEVLLAEPHGGLGLDVDVLGAVLTVAGRFLVPGPVLPHTVVLPLIANAAEDTARKIVTDPSNVRARIAFADVAAANHADDRAPVLDEGSLRGTVRLVRDGGDADRFVVVAQRGSELALVLVPATAPGVTVDRQEGLDVAARYATLHFDDVSELSVLVPAATGLVNRIRDTWRLMLACRLAGASRHLLDAAVAYAKERRQFGKPIGSFQAVQHLLADMAADVLALEALCADTVEAVTARPERLPLEAAVAKAAAARTARSVGEGALQVHGGIAFTREHDVHRWFLSALSMQGEYGDEADLAASVGRLLLGGGEAPWS</sequence>
<dbReference type="PANTHER" id="PTHR43884">
    <property type="entry name" value="ACYL-COA DEHYDROGENASE"/>
    <property type="match status" value="1"/>
</dbReference>
<reference evidence="7" key="1">
    <citation type="journal article" date="2014" name="Int. J. Syst. Evol. Microbiol.">
        <title>Complete genome sequence of Corynebacterium casei LMG S-19264T (=DSM 44701T), isolated from a smear-ripened cheese.</title>
        <authorList>
            <consortium name="US DOE Joint Genome Institute (JGI-PGF)"/>
            <person name="Walter F."/>
            <person name="Albersmeier A."/>
            <person name="Kalinowski J."/>
            <person name="Ruckert C."/>
        </authorList>
    </citation>
    <scope>NUCLEOTIDE SEQUENCE</scope>
    <source>
        <strain evidence="7">VKM Ac-1069</strain>
    </source>
</reference>
<feature type="domain" description="Acyl-CoA dehydrogenase/oxidase C-terminal" evidence="6">
    <location>
        <begin position="221"/>
        <end position="340"/>
    </location>
</feature>
<evidence type="ECO:0000256" key="2">
    <source>
        <dbReference type="ARBA" id="ARBA00009347"/>
    </source>
</evidence>
<evidence type="ECO:0000256" key="3">
    <source>
        <dbReference type="ARBA" id="ARBA00022630"/>
    </source>
</evidence>
<dbReference type="InterPro" id="IPR046373">
    <property type="entry name" value="Acyl-CoA_Oxase/DH_mid-dom_sf"/>
</dbReference>
<dbReference type="PANTHER" id="PTHR43884:SF20">
    <property type="entry name" value="ACYL-COA DEHYDROGENASE FADE28"/>
    <property type="match status" value="1"/>
</dbReference>
<reference evidence="7" key="2">
    <citation type="submission" date="2023-01" db="EMBL/GenBank/DDBJ databases">
        <authorList>
            <person name="Sun Q."/>
            <person name="Evtushenko L."/>
        </authorList>
    </citation>
    <scope>NUCLEOTIDE SEQUENCE</scope>
    <source>
        <strain evidence="7">VKM Ac-1069</strain>
    </source>
</reference>
<dbReference type="Gene3D" id="1.20.140.10">
    <property type="entry name" value="Butyryl-CoA Dehydrogenase, subunit A, domain 3"/>
    <property type="match status" value="1"/>
</dbReference>
<dbReference type="InterPro" id="IPR009100">
    <property type="entry name" value="AcylCoA_DH/oxidase_NM_dom_sf"/>
</dbReference>
<keyword evidence="3" id="KW-0285">Flavoprotein</keyword>
<dbReference type="InterPro" id="IPR036250">
    <property type="entry name" value="AcylCo_DH-like_C"/>
</dbReference>
<dbReference type="SUPFAM" id="SSF56645">
    <property type="entry name" value="Acyl-CoA dehydrogenase NM domain-like"/>
    <property type="match status" value="1"/>
</dbReference>
<dbReference type="GO" id="GO:0003995">
    <property type="term" value="F:acyl-CoA dehydrogenase activity"/>
    <property type="evidence" value="ECO:0007669"/>
    <property type="project" value="TreeGrafter"/>
</dbReference>
<protein>
    <submittedName>
        <fullName evidence="7">Acyl-CoA dehydrogenase</fullName>
    </submittedName>
</protein>
<dbReference type="Gene3D" id="1.10.540.10">
    <property type="entry name" value="Acyl-CoA dehydrogenase/oxidase, N-terminal domain"/>
    <property type="match status" value="1"/>
</dbReference>
<evidence type="ECO:0000256" key="4">
    <source>
        <dbReference type="ARBA" id="ARBA00022827"/>
    </source>
</evidence>
<evidence type="ECO:0000256" key="1">
    <source>
        <dbReference type="ARBA" id="ARBA00001974"/>
    </source>
</evidence>
<dbReference type="AlphaFoldDB" id="A0A9W6KYP3"/>
<evidence type="ECO:0000259" key="6">
    <source>
        <dbReference type="Pfam" id="PF00441"/>
    </source>
</evidence>
<comment type="similarity">
    <text evidence="2">Belongs to the acyl-CoA dehydrogenase family.</text>
</comment>
<name>A0A9W6KYP3_9PSEU</name>
<comment type="caution">
    <text evidence="7">The sequence shown here is derived from an EMBL/GenBank/DDBJ whole genome shotgun (WGS) entry which is preliminary data.</text>
</comment>
<evidence type="ECO:0000256" key="5">
    <source>
        <dbReference type="ARBA" id="ARBA00023002"/>
    </source>
</evidence>
<keyword evidence="5" id="KW-0560">Oxidoreductase</keyword>
<organism evidence="7 8">
    <name type="scientific">Pseudonocardia halophobica</name>
    <dbReference type="NCBI Taxonomy" id="29401"/>
    <lineage>
        <taxon>Bacteria</taxon>
        <taxon>Bacillati</taxon>
        <taxon>Actinomycetota</taxon>
        <taxon>Actinomycetes</taxon>
        <taxon>Pseudonocardiales</taxon>
        <taxon>Pseudonocardiaceae</taxon>
        <taxon>Pseudonocardia</taxon>
    </lineage>
</organism>
<dbReference type="InterPro" id="IPR009075">
    <property type="entry name" value="AcylCo_DH/oxidase_C"/>
</dbReference>
<evidence type="ECO:0000313" key="8">
    <source>
        <dbReference type="Proteomes" id="UP001143463"/>
    </source>
</evidence>
<dbReference type="Gene3D" id="2.40.110.10">
    <property type="entry name" value="Butyryl-CoA Dehydrogenase, subunit A, domain 2"/>
    <property type="match status" value="1"/>
</dbReference>
<proteinExistence type="inferred from homology"/>
<keyword evidence="4" id="KW-0274">FAD</keyword>
<dbReference type="Pfam" id="PF00441">
    <property type="entry name" value="Acyl-CoA_dh_1"/>
    <property type="match status" value="1"/>
</dbReference>
<comment type="cofactor">
    <cofactor evidence="1">
        <name>FAD</name>
        <dbReference type="ChEBI" id="CHEBI:57692"/>
    </cofactor>
</comment>
<dbReference type="Proteomes" id="UP001143463">
    <property type="component" value="Unassembled WGS sequence"/>
</dbReference>
<dbReference type="RefSeq" id="WP_037043821.1">
    <property type="nucleotide sequence ID" value="NZ_BAAAUZ010000011.1"/>
</dbReference>
<dbReference type="GO" id="GO:0050660">
    <property type="term" value="F:flavin adenine dinucleotide binding"/>
    <property type="evidence" value="ECO:0007669"/>
    <property type="project" value="InterPro"/>
</dbReference>
<dbReference type="InterPro" id="IPR037069">
    <property type="entry name" value="AcylCoA_DH/ox_N_sf"/>
</dbReference>
<dbReference type="SUPFAM" id="SSF47203">
    <property type="entry name" value="Acyl-CoA dehydrogenase C-terminal domain-like"/>
    <property type="match status" value="1"/>
</dbReference>
<evidence type="ECO:0000313" key="7">
    <source>
        <dbReference type="EMBL" id="GLL09753.1"/>
    </source>
</evidence>
<keyword evidence="8" id="KW-1185">Reference proteome</keyword>
<gene>
    <name evidence="7" type="primary">acd_1</name>
    <name evidence="7" type="ORF">GCM10017577_08930</name>
</gene>
<accession>A0A9W6KYP3</accession>